<dbReference type="EMBL" id="AMZH03002782">
    <property type="protein sequence ID" value="RRT74407.1"/>
    <property type="molecule type" value="Genomic_DNA"/>
</dbReference>
<evidence type="ECO:0000313" key="1">
    <source>
        <dbReference type="EMBL" id="RRT74407.1"/>
    </source>
</evidence>
<reference evidence="1 2" key="1">
    <citation type="journal article" date="2014" name="Agronomy (Basel)">
        <title>A Draft Genome Sequence for Ensete ventricosum, the Drought-Tolerant Tree Against Hunger.</title>
        <authorList>
            <person name="Harrison J."/>
            <person name="Moore K.A."/>
            <person name="Paszkiewicz K."/>
            <person name="Jones T."/>
            <person name="Grant M."/>
            <person name="Ambacheew D."/>
            <person name="Muzemil S."/>
            <person name="Studholme D.J."/>
        </authorList>
    </citation>
    <scope>NUCLEOTIDE SEQUENCE [LARGE SCALE GENOMIC DNA]</scope>
</reference>
<proteinExistence type="predicted"/>
<name>A0A427ADT1_ENSVE</name>
<accession>A0A427ADT1</accession>
<protein>
    <submittedName>
        <fullName evidence="1">Uncharacterized protein</fullName>
    </submittedName>
</protein>
<evidence type="ECO:0000313" key="2">
    <source>
        <dbReference type="Proteomes" id="UP000287651"/>
    </source>
</evidence>
<dbReference type="AlphaFoldDB" id="A0A427ADT1"/>
<organism evidence="1 2">
    <name type="scientific">Ensete ventricosum</name>
    <name type="common">Abyssinian banana</name>
    <name type="synonym">Musa ensete</name>
    <dbReference type="NCBI Taxonomy" id="4639"/>
    <lineage>
        <taxon>Eukaryota</taxon>
        <taxon>Viridiplantae</taxon>
        <taxon>Streptophyta</taxon>
        <taxon>Embryophyta</taxon>
        <taxon>Tracheophyta</taxon>
        <taxon>Spermatophyta</taxon>
        <taxon>Magnoliopsida</taxon>
        <taxon>Liliopsida</taxon>
        <taxon>Zingiberales</taxon>
        <taxon>Musaceae</taxon>
        <taxon>Ensete</taxon>
    </lineage>
</organism>
<dbReference type="Proteomes" id="UP000287651">
    <property type="component" value="Unassembled WGS sequence"/>
</dbReference>
<comment type="caution">
    <text evidence="1">The sequence shown here is derived from an EMBL/GenBank/DDBJ whole genome shotgun (WGS) entry which is preliminary data.</text>
</comment>
<sequence>MWARVKSEASSRSEDDAVGNSLGVRRELAEGIGSLSGWRKGVRRKKIETHRKIVGGIGKIARNTPGDRQRKTVRLVAGNVGGCRIVGVRSLIKLGGHVWL</sequence>
<gene>
    <name evidence="1" type="ORF">B296_00001422</name>
</gene>